<dbReference type="EMBL" id="OV725081">
    <property type="protein sequence ID" value="CAH1403568.1"/>
    <property type="molecule type" value="Genomic_DNA"/>
</dbReference>
<evidence type="ECO:0000313" key="2">
    <source>
        <dbReference type="EMBL" id="CAH1403568.1"/>
    </source>
</evidence>
<name>A0A9P0MQK3_NEZVI</name>
<evidence type="ECO:0000256" key="1">
    <source>
        <dbReference type="SAM" id="MobiDB-lite"/>
    </source>
</evidence>
<keyword evidence="3" id="KW-1185">Reference proteome</keyword>
<evidence type="ECO:0000313" key="3">
    <source>
        <dbReference type="Proteomes" id="UP001152798"/>
    </source>
</evidence>
<dbReference type="Proteomes" id="UP001152798">
    <property type="component" value="Chromosome 5"/>
</dbReference>
<sequence length="132" mass="13765">MEPRPLAIHKMGALVKQIQDTETGVPVPNTIQPPTKKRFFGFGGVGKKKSCAIAGAAAVVTASAGKGRGSDRSLTETAHEVPFCFTSKVPLSSSQSHLHELPVRDSGVSPEKTLPKMDASKGGLQVPGSSVM</sequence>
<accession>A0A9P0MQK3</accession>
<dbReference type="AlphaFoldDB" id="A0A9P0MQK3"/>
<protein>
    <submittedName>
        <fullName evidence="2">Uncharacterized protein</fullName>
    </submittedName>
</protein>
<reference evidence="2" key="1">
    <citation type="submission" date="2022-01" db="EMBL/GenBank/DDBJ databases">
        <authorList>
            <person name="King R."/>
        </authorList>
    </citation>
    <scope>NUCLEOTIDE SEQUENCE</scope>
</reference>
<organism evidence="2 3">
    <name type="scientific">Nezara viridula</name>
    <name type="common">Southern green stink bug</name>
    <name type="synonym">Cimex viridulus</name>
    <dbReference type="NCBI Taxonomy" id="85310"/>
    <lineage>
        <taxon>Eukaryota</taxon>
        <taxon>Metazoa</taxon>
        <taxon>Ecdysozoa</taxon>
        <taxon>Arthropoda</taxon>
        <taxon>Hexapoda</taxon>
        <taxon>Insecta</taxon>
        <taxon>Pterygota</taxon>
        <taxon>Neoptera</taxon>
        <taxon>Paraneoptera</taxon>
        <taxon>Hemiptera</taxon>
        <taxon>Heteroptera</taxon>
        <taxon>Panheteroptera</taxon>
        <taxon>Pentatomomorpha</taxon>
        <taxon>Pentatomoidea</taxon>
        <taxon>Pentatomidae</taxon>
        <taxon>Pentatominae</taxon>
        <taxon>Nezara</taxon>
    </lineage>
</organism>
<gene>
    <name evidence="2" type="ORF">NEZAVI_LOCUS12161</name>
</gene>
<proteinExistence type="predicted"/>
<feature type="region of interest" description="Disordered" evidence="1">
    <location>
        <begin position="93"/>
        <end position="132"/>
    </location>
</feature>